<sequence length="223" mass="24314">MNGQRPRPGASGGREESRLAEYHRRRDFSRTAEPGGSGAPTDGEPRFVVQIHDASRMHFDFRLEADGVLKSWAVPKGPSTDPQDKRLAMPTEDHPLDYRDFEGVIAEGEYGAGSVIIWDEGTYRHDVDAKAGRSGDGSVAEALRRGHLSFRLNGSKLRGGFALTRFRPGDAAGRGEAWLLVKRADGRAPGGRRRRPGTPDPTRARSARTGRTVGQVAAEEGRT</sequence>
<gene>
    <name evidence="3" type="ORF">CAG99_25925</name>
</gene>
<evidence type="ECO:0000259" key="2">
    <source>
        <dbReference type="Pfam" id="PF13298"/>
    </source>
</evidence>
<dbReference type="PANTHER" id="PTHR39465">
    <property type="entry name" value="DNA LIGASE D, 3'-PHOSPHOESTERASE DOMAIN"/>
    <property type="match status" value="1"/>
</dbReference>
<protein>
    <submittedName>
        <fullName evidence="3">3'-phosphoesterase</fullName>
    </submittedName>
</protein>
<dbReference type="KEGG" id="smao:CAG99_25925"/>
<dbReference type="OrthoDB" id="9802472at2"/>
<organism evidence="3 4">
    <name type="scientific">Streptomyces marincola</name>
    <dbReference type="NCBI Taxonomy" id="2878388"/>
    <lineage>
        <taxon>Bacteria</taxon>
        <taxon>Bacillati</taxon>
        <taxon>Actinomycetota</taxon>
        <taxon>Actinomycetes</taxon>
        <taxon>Kitasatosporales</taxon>
        <taxon>Streptomycetaceae</taxon>
        <taxon>Streptomyces</taxon>
    </lineage>
</organism>
<evidence type="ECO:0000256" key="1">
    <source>
        <dbReference type="SAM" id="MobiDB-lite"/>
    </source>
</evidence>
<dbReference type="EMBL" id="CP021121">
    <property type="protein sequence ID" value="ARQ71813.1"/>
    <property type="molecule type" value="Genomic_DNA"/>
</dbReference>
<dbReference type="PANTHER" id="PTHR39465:SF1">
    <property type="entry name" value="DNA LIGASE D 3'-PHOSPHOESTERASE DOMAIN-CONTAINING PROTEIN"/>
    <property type="match status" value="1"/>
</dbReference>
<dbReference type="Proteomes" id="UP000194218">
    <property type="component" value="Chromosome"/>
</dbReference>
<feature type="region of interest" description="Disordered" evidence="1">
    <location>
        <begin position="182"/>
        <end position="223"/>
    </location>
</feature>
<dbReference type="InterPro" id="IPR014144">
    <property type="entry name" value="LigD_PE_domain"/>
</dbReference>
<dbReference type="NCBIfam" id="TIGR02777">
    <property type="entry name" value="LigD_PE_dom"/>
    <property type="match status" value="1"/>
</dbReference>
<dbReference type="RefSeq" id="WP_086161649.1">
    <property type="nucleotide sequence ID" value="NZ_CP021121.1"/>
</dbReference>
<accession>A0A1W7D3Y9</accession>
<dbReference type="Pfam" id="PF13298">
    <property type="entry name" value="LigD_N"/>
    <property type="match status" value="1"/>
</dbReference>
<evidence type="ECO:0000313" key="4">
    <source>
        <dbReference type="Proteomes" id="UP000194218"/>
    </source>
</evidence>
<feature type="region of interest" description="Disordered" evidence="1">
    <location>
        <begin position="1"/>
        <end position="48"/>
    </location>
</feature>
<dbReference type="AlphaFoldDB" id="A0A1W7D3Y9"/>
<feature type="domain" description="DNA ligase D 3'-phosphoesterase" evidence="2">
    <location>
        <begin position="50"/>
        <end position="165"/>
    </location>
</feature>
<evidence type="ECO:0000313" key="3">
    <source>
        <dbReference type="EMBL" id="ARQ71813.1"/>
    </source>
</evidence>
<keyword evidence="4" id="KW-1185">Reference proteome</keyword>
<name>A0A1W7D3Y9_9ACTN</name>
<proteinExistence type="predicted"/>
<reference evidence="3 4" key="1">
    <citation type="submission" date="2017-05" db="EMBL/GenBank/DDBJ databases">
        <title>Complete genome sequence of Streptomyces sp. SCSIO 03032 revealed the diverse biosynthetic pathways for its bioactive secondary metabolites.</title>
        <authorList>
            <person name="Ma L."/>
            <person name="Zhu Y."/>
            <person name="Zhang W."/>
            <person name="Zhang G."/>
            <person name="Tian X."/>
            <person name="Zhang S."/>
            <person name="Zhang C."/>
        </authorList>
    </citation>
    <scope>NUCLEOTIDE SEQUENCE [LARGE SCALE GENOMIC DNA]</scope>
    <source>
        <strain evidence="3 4">SCSIO 03032</strain>
    </source>
</reference>
<feature type="compositionally biased region" description="Basic and acidic residues" evidence="1">
    <location>
        <begin position="13"/>
        <end position="30"/>
    </location>
</feature>